<dbReference type="Pfam" id="PF16876">
    <property type="entry name" value="Lipin_mid"/>
    <property type="match status" value="1"/>
</dbReference>
<feature type="compositionally biased region" description="Polar residues" evidence="5">
    <location>
        <begin position="557"/>
        <end position="572"/>
    </location>
</feature>
<dbReference type="GO" id="GO:0009062">
    <property type="term" value="P:fatty acid catabolic process"/>
    <property type="evidence" value="ECO:0007669"/>
    <property type="project" value="TreeGrafter"/>
</dbReference>
<dbReference type="PANTHER" id="PTHR12181">
    <property type="entry name" value="LIPIN"/>
    <property type="match status" value="1"/>
</dbReference>
<comment type="cofactor">
    <cofactor evidence="1">
        <name>Mg(2+)</name>
        <dbReference type="ChEBI" id="CHEBI:18420"/>
    </cofactor>
</comment>
<evidence type="ECO:0000256" key="1">
    <source>
        <dbReference type="ARBA" id="ARBA00001946"/>
    </source>
</evidence>
<dbReference type="Pfam" id="PF04571">
    <property type="entry name" value="Lipin_N"/>
    <property type="match status" value="1"/>
</dbReference>
<dbReference type="Proteomes" id="UP001211907">
    <property type="component" value="Unassembled WGS sequence"/>
</dbReference>
<dbReference type="SMART" id="SM00775">
    <property type="entry name" value="LNS2"/>
    <property type="match status" value="1"/>
</dbReference>
<evidence type="ECO:0000256" key="3">
    <source>
        <dbReference type="ARBA" id="ARBA00012638"/>
    </source>
</evidence>
<comment type="similarity">
    <text evidence="2">Belongs to the lipin family.</text>
</comment>
<dbReference type="Pfam" id="PF08235">
    <property type="entry name" value="LNS2"/>
    <property type="match status" value="1"/>
</dbReference>
<evidence type="ECO:0000313" key="8">
    <source>
        <dbReference type="Proteomes" id="UP001211907"/>
    </source>
</evidence>
<dbReference type="GO" id="GO:0005634">
    <property type="term" value="C:nucleus"/>
    <property type="evidence" value="ECO:0007669"/>
    <property type="project" value="TreeGrafter"/>
</dbReference>
<reference evidence="7" key="1">
    <citation type="submission" date="2020-05" db="EMBL/GenBank/DDBJ databases">
        <title>Phylogenomic resolution of chytrid fungi.</title>
        <authorList>
            <person name="Stajich J.E."/>
            <person name="Amses K."/>
            <person name="Simmons R."/>
            <person name="Seto K."/>
            <person name="Myers J."/>
            <person name="Bonds A."/>
            <person name="Quandt C.A."/>
            <person name="Barry K."/>
            <person name="Liu P."/>
            <person name="Grigoriev I."/>
            <person name="Longcore J.E."/>
            <person name="James T.Y."/>
        </authorList>
    </citation>
    <scope>NUCLEOTIDE SEQUENCE</scope>
    <source>
        <strain evidence="7">JEL0513</strain>
    </source>
</reference>
<keyword evidence="4" id="KW-0378">Hydrolase</keyword>
<dbReference type="InterPro" id="IPR007651">
    <property type="entry name" value="Lipin_N"/>
</dbReference>
<protein>
    <recommendedName>
        <fullName evidence="3">phosphatidate phosphatase</fullName>
        <ecNumber evidence="3">3.1.3.4</ecNumber>
    </recommendedName>
</protein>
<feature type="compositionally biased region" description="Acidic residues" evidence="5">
    <location>
        <begin position="1010"/>
        <end position="1037"/>
    </location>
</feature>
<dbReference type="InterPro" id="IPR026058">
    <property type="entry name" value="LIPIN"/>
</dbReference>
<dbReference type="SUPFAM" id="SSF56784">
    <property type="entry name" value="HAD-like"/>
    <property type="match status" value="1"/>
</dbReference>
<comment type="caution">
    <text evidence="7">The sequence shown here is derived from an EMBL/GenBank/DDBJ whole genome shotgun (WGS) entry which is preliminary data.</text>
</comment>
<evidence type="ECO:0000259" key="6">
    <source>
        <dbReference type="SMART" id="SM00775"/>
    </source>
</evidence>
<dbReference type="AlphaFoldDB" id="A0AAD5TAL9"/>
<dbReference type="GO" id="GO:0019432">
    <property type="term" value="P:triglyceride biosynthetic process"/>
    <property type="evidence" value="ECO:0007669"/>
    <property type="project" value="TreeGrafter"/>
</dbReference>
<dbReference type="InterPro" id="IPR013209">
    <property type="entry name" value="LNS2"/>
</dbReference>
<evidence type="ECO:0000256" key="4">
    <source>
        <dbReference type="ARBA" id="ARBA00022801"/>
    </source>
</evidence>
<dbReference type="InterPro" id="IPR036412">
    <property type="entry name" value="HAD-like_sf"/>
</dbReference>
<evidence type="ECO:0000256" key="2">
    <source>
        <dbReference type="ARBA" id="ARBA00005476"/>
    </source>
</evidence>
<feature type="region of interest" description="Disordered" evidence="5">
    <location>
        <begin position="366"/>
        <end position="389"/>
    </location>
</feature>
<dbReference type="PANTHER" id="PTHR12181:SF12">
    <property type="entry name" value="PHOSPHATIDATE PHOSPHATASE"/>
    <property type="match status" value="1"/>
</dbReference>
<name>A0AAD5TAL9_9FUNG</name>
<accession>A0AAD5TAL9</accession>
<dbReference type="EMBL" id="JADGJH010000013">
    <property type="protein sequence ID" value="KAJ3142564.1"/>
    <property type="molecule type" value="Genomic_DNA"/>
</dbReference>
<dbReference type="InterPro" id="IPR023214">
    <property type="entry name" value="HAD_sf"/>
</dbReference>
<proteinExistence type="inferred from homology"/>
<dbReference type="EC" id="3.1.3.4" evidence="3"/>
<dbReference type="InterPro" id="IPR031315">
    <property type="entry name" value="LNS2/PITP"/>
</dbReference>
<evidence type="ECO:0000313" key="7">
    <source>
        <dbReference type="EMBL" id="KAJ3142564.1"/>
    </source>
</evidence>
<feature type="domain" description="LNS2/PITP" evidence="6">
    <location>
        <begin position="686"/>
        <end position="843"/>
    </location>
</feature>
<sequence length="1060" mass="114812">MNGCRTEVTNENTHQAVTSFYNDINPATLSGAIDIVVVRDADGNLSCSPFHVRFGKLVLLRPTEKKVVLSVNGTPFDIPMKVGEAGEAFFVVEMDKDDPAPSEYATSPIIRASSAFLEANSFDLGHDARVPSEALNDLENIVIDNGDKNSLTGPVGLPPQPQLLQSHIQNNLDVIPNQMAVNRRSSLNEDENSSNNHSLLLNGKPLVEGVHKLDISNSTVPGAIFDSAESNQPQSLLPVGSPGWQWKWGGLPTKKEEQNVDIDTDADADASILGTSVAVAGTIVGLSTNAEAKEVNNGEIIEQRDNSLFSLTQKVPLPKIGKPPIGSSFLTAALLSGDSSHGNSRIRESVDESSVTVDEKVGTYLNSLDREPMTSPDRPPSIRARSPSPVREQIGSIAPILNFVGADQTFVKILNSDGTVLPPIELSLCGKVAIAATLYQSPQTATAVPASATHATADTIFNRHLVTFESFSTNAAAILTDTAALVVRINGAYYDWTVVAPVLVSAAAFGRLLPEEAIRKLIDTSVLNDKALIAGAAAPLPVVKTLPQKPQTSSFSNLRSWWSRSPAPSQTGQQQQQQELSVPKILSPVPTSAILAVKDVNDDAIIPSSPVVAASEIIANAAADTQSIDDERSKRYIKSLRMTSDQLKGLNLNPGVNTISFTVTSRLQGTATCTSKIFLWEHDTKVVISDVDGTITKSDVLGHVFTMVGQDWTHSGVASLYTNIHNNGYQILYLTSRAIGQANYTRDYLKKVEQGKFQLPEGPIVMSPDRLFAAFHRQVLIQRRPEEFKISCLRDIKRLFGPSAHPFVAGFGNRITDVQSYRAVDIPLSRIFTIDPSGEIKLEFTSNYKSSYAKLNEIVDGIFPKPPGLLLLSSTVANNQSTEVFEKEHFEDNFVNERLQDKIQEDEWAVWKKYLPEAVIDMTAEAKIESGVQVADTLGGLETMEQEVLMGGDAVDNGAVVVVIDPDTVANSDRVSVAGTGESVVFVQKASKIGEITVNESGAAEVGIESADESEYEEYEEEEGDEGEEEVGEEDEEILKAGEDDETVRARMTDLKNFKY</sequence>
<feature type="region of interest" description="Disordered" evidence="5">
    <location>
        <begin position="1006"/>
        <end position="1046"/>
    </location>
</feature>
<dbReference type="GO" id="GO:0008195">
    <property type="term" value="F:phosphatidate phosphatase activity"/>
    <property type="evidence" value="ECO:0007669"/>
    <property type="project" value="UniProtKB-EC"/>
</dbReference>
<evidence type="ECO:0000256" key="5">
    <source>
        <dbReference type="SAM" id="MobiDB-lite"/>
    </source>
</evidence>
<organism evidence="7 8">
    <name type="scientific">Physocladia obscura</name>
    <dbReference type="NCBI Taxonomy" id="109957"/>
    <lineage>
        <taxon>Eukaryota</taxon>
        <taxon>Fungi</taxon>
        <taxon>Fungi incertae sedis</taxon>
        <taxon>Chytridiomycota</taxon>
        <taxon>Chytridiomycota incertae sedis</taxon>
        <taxon>Chytridiomycetes</taxon>
        <taxon>Chytridiales</taxon>
        <taxon>Chytriomycetaceae</taxon>
        <taxon>Physocladia</taxon>
    </lineage>
</organism>
<gene>
    <name evidence="7" type="primary">LPIN1</name>
    <name evidence="7" type="ORF">HK100_001388</name>
</gene>
<dbReference type="InterPro" id="IPR031703">
    <property type="entry name" value="Lipin_mid"/>
</dbReference>
<feature type="region of interest" description="Disordered" evidence="5">
    <location>
        <begin position="557"/>
        <end position="582"/>
    </location>
</feature>
<dbReference type="Gene3D" id="3.40.50.1000">
    <property type="entry name" value="HAD superfamily/HAD-like"/>
    <property type="match status" value="1"/>
</dbReference>
<keyword evidence="8" id="KW-1185">Reference proteome</keyword>